<gene>
    <name evidence="2" type="ORF">SAMN04488105_10771</name>
</gene>
<dbReference type="STRING" id="282683.SAMN04488105_10771"/>
<dbReference type="Proteomes" id="UP000198994">
    <property type="component" value="Unassembled WGS sequence"/>
</dbReference>
<organism evidence="2 3">
    <name type="scientific">Salipiger thiooxidans</name>
    <dbReference type="NCBI Taxonomy" id="282683"/>
    <lineage>
        <taxon>Bacteria</taxon>
        <taxon>Pseudomonadati</taxon>
        <taxon>Pseudomonadota</taxon>
        <taxon>Alphaproteobacteria</taxon>
        <taxon>Rhodobacterales</taxon>
        <taxon>Roseobacteraceae</taxon>
        <taxon>Salipiger</taxon>
    </lineage>
</organism>
<feature type="signal peptide" evidence="1">
    <location>
        <begin position="1"/>
        <end position="27"/>
    </location>
</feature>
<evidence type="ECO:0000313" key="3">
    <source>
        <dbReference type="Proteomes" id="UP000198994"/>
    </source>
</evidence>
<protein>
    <recommendedName>
        <fullName evidence="4">Polyketide synthase</fullName>
    </recommendedName>
</protein>
<accession>A0A1G7FH57</accession>
<proteinExistence type="predicted"/>
<evidence type="ECO:0000313" key="2">
    <source>
        <dbReference type="EMBL" id="SDE75233.1"/>
    </source>
</evidence>
<keyword evidence="3" id="KW-1185">Reference proteome</keyword>
<dbReference type="OrthoDB" id="7867190at2"/>
<keyword evidence="1" id="KW-0732">Signal</keyword>
<feature type="chain" id="PRO_5011545939" description="Polyketide synthase" evidence="1">
    <location>
        <begin position="28"/>
        <end position="118"/>
    </location>
</feature>
<dbReference type="AlphaFoldDB" id="A0A1G7FH57"/>
<name>A0A1G7FH57_9RHOB</name>
<evidence type="ECO:0000256" key="1">
    <source>
        <dbReference type="SAM" id="SignalP"/>
    </source>
</evidence>
<dbReference type="EMBL" id="FNAV01000007">
    <property type="protein sequence ID" value="SDE75233.1"/>
    <property type="molecule type" value="Genomic_DNA"/>
</dbReference>
<reference evidence="3" key="1">
    <citation type="submission" date="2016-10" db="EMBL/GenBank/DDBJ databases">
        <authorList>
            <person name="Varghese N."/>
            <person name="Submissions S."/>
        </authorList>
    </citation>
    <scope>NUCLEOTIDE SEQUENCE [LARGE SCALE GENOMIC DNA]</scope>
    <source>
        <strain evidence="3">DSM 10146</strain>
    </source>
</reference>
<evidence type="ECO:0008006" key="4">
    <source>
        <dbReference type="Google" id="ProtNLM"/>
    </source>
</evidence>
<sequence>MQVSMRFIPFCALIALLFVALATSGFAHRFASPGEQAALVYAQTFGLDAEDICGGADMDAGKTCDACRLHAAMSLQEPSVTLILAELSLDPAEWTSPPPVLHDVAAVPLRPSRAPPVA</sequence>